<dbReference type="CDD" id="cd00590">
    <property type="entry name" value="RRM_SF"/>
    <property type="match status" value="1"/>
</dbReference>
<dbReference type="PROSITE" id="PS50878">
    <property type="entry name" value="RT_POL"/>
    <property type="match status" value="1"/>
</dbReference>
<keyword evidence="6" id="KW-1185">Reference proteome</keyword>
<evidence type="ECO:0000259" key="3">
    <source>
        <dbReference type="PROSITE" id="PS50102"/>
    </source>
</evidence>
<evidence type="ECO:0000313" key="5">
    <source>
        <dbReference type="EMBL" id="GJT60190.1"/>
    </source>
</evidence>
<dbReference type="Gene3D" id="3.60.10.10">
    <property type="entry name" value="Endonuclease/exonuclease/phosphatase"/>
    <property type="match status" value="1"/>
</dbReference>
<sequence>MEELFEEMKMRFEENEDGKGFRFESFFIMGDRRSKEDDLQKISISIFVTNFPEQTNAKELWSICKQYGNVIDAYIPIRRSKIGKRFGFVQFIKVSDVDRLVNNLCLIWISSFKLHVNVARFNRLPLNKGSQHADPTVKVRIPYVETINRGGAHGISNSYIQAFKTGTSSHTVVEDSKPSMVLDHSCYNNFDSNLSLVGKLKEFGSLPNIKKLLEEEGFADITIRYMGGFWVLFQFLSQGTKDNFKSHVGVNSWFSLLQQVSNSFCIDERVAWIDIEGVPLCVWSRNTFDKISSKWGSLLHEEEEDDSYFHRKRLCIKTIIAYNIFESFKIIVKGKIFWIRAKEVTGWAPKFSDTQDVSSDSDVGSEDVNGDALSENGKDDLQSEVEEIPETVFEEGEIKSTDIKENSNEVQQEAQSDDPFNIYDLLKSKHPVSNATCQSEEEPKYPPGFTPRDNSVNFDRSSGGADIQQKESSEKENGSKTCFKEDVNASVCSGHFKKVGSSKTDGTILQLIEDLIKVGQTMGYKMEGCINDIEEIETKMEQASLFDIKSCWGNLIFDFVDSPSVGNSGGILCVWDTNMFHKENATVSDYFIAIMGKWLPKDRNLLIITVYALQELSEKRMLWQYLNHLIDGWKGDVIVMGDFNEVRSAEERFGSIFNVRGAAAFNSFITSGGLIEVPSGGYSFTWSHKSAAKMSKLDRFLVSKDLMSYCPNLSTIILDRYLSDHRPILLREMCVDYGPTPFRFFNYWFEFEGFDSFVADTWRNTNILEPNAMLKLIKKLKLLKGCIRTWVNDKKDRSQNLKKCLKNKLSAIDISLDKGEATSAMLDDRLNIMNNLTSLENNVSLELAQKAKIKWAIEGDENSKKISWYWSLIEGDVVEDVNYFFHNGYCPKGGNSSFITLIPKIPVTVMSDLVNEVQSAFIANRQILDGPFMLNEIIHWCKAKKKQTMIFKVDFEKAFDSVRWDFLDDVLTNFGFGTRWRDWIQSCLKSSRGSILVNGSPTSEFQFYKGLKQGDSPSPFLFIFVMESLHPSFHNIFSVGLFKGVALNTSLQISHIFYADDVVFVGQWCDSNLSTIIRVLDFFLSFRFAPQSSQKQAYWYCRGLILETQS</sequence>
<keyword evidence="1" id="KW-0694">RNA-binding</keyword>
<accession>A0ABQ5FA46</accession>
<dbReference type="InterPro" id="IPR000504">
    <property type="entry name" value="RRM_dom"/>
</dbReference>
<dbReference type="GO" id="GO:0003964">
    <property type="term" value="F:RNA-directed DNA polymerase activity"/>
    <property type="evidence" value="ECO:0007669"/>
    <property type="project" value="UniProtKB-KW"/>
</dbReference>
<feature type="region of interest" description="Disordered" evidence="2">
    <location>
        <begin position="432"/>
        <end position="479"/>
    </location>
</feature>
<feature type="domain" description="Reverse transcriptase" evidence="4">
    <location>
        <begin position="883"/>
        <end position="1110"/>
    </location>
</feature>
<dbReference type="InterPro" id="IPR035979">
    <property type="entry name" value="RBD_domain_sf"/>
</dbReference>
<dbReference type="InterPro" id="IPR043502">
    <property type="entry name" value="DNA/RNA_pol_sf"/>
</dbReference>
<dbReference type="InterPro" id="IPR036691">
    <property type="entry name" value="Endo/exonu/phosph_ase_sf"/>
</dbReference>
<dbReference type="SUPFAM" id="SSF54928">
    <property type="entry name" value="RNA-binding domain, RBD"/>
    <property type="match status" value="1"/>
</dbReference>
<gene>
    <name evidence="5" type="ORF">Tco_1003723</name>
</gene>
<evidence type="ECO:0000256" key="1">
    <source>
        <dbReference type="PROSITE-ProRule" id="PRU00176"/>
    </source>
</evidence>
<feature type="compositionally biased region" description="Low complexity" evidence="2">
    <location>
        <begin position="352"/>
        <end position="362"/>
    </location>
</feature>
<feature type="domain" description="RRM" evidence="3">
    <location>
        <begin position="44"/>
        <end position="121"/>
    </location>
</feature>
<name>A0ABQ5FA46_9ASTR</name>
<proteinExistence type="predicted"/>
<keyword evidence="5" id="KW-0808">Transferase</keyword>
<protein>
    <submittedName>
        <fullName evidence="5">RNA-directed DNA polymerase, eukaryota</fullName>
    </submittedName>
</protein>
<dbReference type="Pfam" id="PF00078">
    <property type="entry name" value="RVT_1"/>
    <property type="match status" value="1"/>
</dbReference>
<dbReference type="InterPro" id="IPR000477">
    <property type="entry name" value="RT_dom"/>
</dbReference>
<feature type="compositionally biased region" description="Basic and acidic residues" evidence="2">
    <location>
        <begin position="468"/>
        <end position="479"/>
    </location>
</feature>
<reference evidence="5" key="2">
    <citation type="submission" date="2022-01" db="EMBL/GenBank/DDBJ databases">
        <authorList>
            <person name="Yamashiro T."/>
            <person name="Shiraishi A."/>
            <person name="Satake H."/>
            <person name="Nakayama K."/>
        </authorList>
    </citation>
    <scope>NUCLEOTIDE SEQUENCE</scope>
</reference>
<dbReference type="Pfam" id="PF00076">
    <property type="entry name" value="RRM_1"/>
    <property type="match status" value="1"/>
</dbReference>
<evidence type="ECO:0000313" key="6">
    <source>
        <dbReference type="Proteomes" id="UP001151760"/>
    </source>
</evidence>
<feature type="compositionally biased region" description="Acidic residues" evidence="2">
    <location>
        <begin position="382"/>
        <end position="395"/>
    </location>
</feature>
<feature type="compositionally biased region" description="Basic and acidic residues" evidence="2">
    <location>
        <begin position="396"/>
        <end position="407"/>
    </location>
</feature>
<dbReference type="SMART" id="SM00360">
    <property type="entry name" value="RRM"/>
    <property type="match status" value="1"/>
</dbReference>
<dbReference type="InterPro" id="IPR012677">
    <property type="entry name" value="Nucleotide-bd_a/b_plait_sf"/>
</dbReference>
<evidence type="ECO:0000259" key="4">
    <source>
        <dbReference type="PROSITE" id="PS50878"/>
    </source>
</evidence>
<dbReference type="SUPFAM" id="SSF56219">
    <property type="entry name" value="DNase I-like"/>
    <property type="match status" value="1"/>
</dbReference>
<dbReference type="PANTHER" id="PTHR33710:SF64">
    <property type="entry name" value="ENDONUCLEASE_EXONUCLEASE_PHOSPHATASE DOMAIN-CONTAINING PROTEIN"/>
    <property type="match status" value="1"/>
</dbReference>
<dbReference type="PROSITE" id="PS50102">
    <property type="entry name" value="RRM"/>
    <property type="match status" value="1"/>
</dbReference>
<keyword evidence="5" id="KW-0548">Nucleotidyltransferase</keyword>
<dbReference type="EMBL" id="BQNB010017177">
    <property type="protein sequence ID" value="GJT60190.1"/>
    <property type="molecule type" value="Genomic_DNA"/>
</dbReference>
<feature type="region of interest" description="Disordered" evidence="2">
    <location>
        <begin position="351"/>
        <end position="414"/>
    </location>
</feature>
<evidence type="ECO:0000256" key="2">
    <source>
        <dbReference type="SAM" id="MobiDB-lite"/>
    </source>
</evidence>
<dbReference type="PANTHER" id="PTHR33710">
    <property type="entry name" value="BNAC02G09200D PROTEIN"/>
    <property type="match status" value="1"/>
</dbReference>
<reference evidence="5" key="1">
    <citation type="journal article" date="2022" name="Int. J. Mol. Sci.">
        <title>Draft Genome of Tanacetum Coccineum: Genomic Comparison of Closely Related Tanacetum-Family Plants.</title>
        <authorList>
            <person name="Yamashiro T."/>
            <person name="Shiraishi A."/>
            <person name="Nakayama K."/>
            <person name="Satake H."/>
        </authorList>
    </citation>
    <scope>NUCLEOTIDE SEQUENCE</scope>
</reference>
<dbReference type="Gene3D" id="3.30.70.330">
    <property type="match status" value="1"/>
</dbReference>
<keyword evidence="5" id="KW-0695">RNA-directed DNA polymerase</keyword>
<dbReference type="Proteomes" id="UP001151760">
    <property type="component" value="Unassembled WGS sequence"/>
</dbReference>
<organism evidence="5 6">
    <name type="scientific">Tanacetum coccineum</name>
    <dbReference type="NCBI Taxonomy" id="301880"/>
    <lineage>
        <taxon>Eukaryota</taxon>
        <taxon>Viridiplantae</taxon>
        <taxon>Streptophyta</taxon>
        <taxon>Embryophyta</taxon>
        <taxon>Tracheophyta</taxon>
        <taxon>Spermatophyta</taxon>
        <taxon>Magnoliopsida</taxon>
        <taxon>eudicotyledons</taxon>
        <taxon>Gunneridae</taxon>
        <taxon>Pentapetalae</taxon>
        <taxon>asterids</taxon>
        <taxon>campanulids</taxon>
        <taxon>Asterales</taxon>
        <taxon>Asteraceae</taxon>
        <taxon>Asteroideae</taxon>
        <taxon>Anthemideae</taxon>
        <taxon>Anthemidinae</taxon>
        <taxon>Tanacetum</taxon>
    </lineage>
</organism>
<comment type="caution">
    <text evidence="5">The sequence shown here is derived from an EMBL/GenBank/DDBJ whole genome shotgun (WGS) entry which is preliminary data.</text>
</comment>
<dbReference type="SUPFAM" id="SSF56672">
    <property type="entry name" value="DNA/RNA polymerases"/>
    <property type="match status" value="1"/>
</dbReference>